<feature type="transmembrane region" description="Helical" evidence="1">
    <location>
        <begin position="45"/>
        <end position="62"/>
    </location>
</feature>
<dbReference type="AlphaFoldDB" id="A0A951QU48"/>
<keyword evidence="1" id="KW-0812">Transmembrane</keyword>
<reference evidence="2" key="1">
    <citation type="submission" date="2021-05" db="EMBL/GenBank/DDBJ databases">
        <authorList>
            <person name="Pietrasiak N."/>
            <person name="Ward R."/>
            <person name="Stajich J.E."/>
            <person name="Kurbessoian T."/>
        </authorList>
    </citation>
    <scope>NUCLEOTIDE SEQUENCE</scope>
    <source>
        <strain evidence="2">GSE-NOS-MK-12-04C</strain>
    </source>
</reference>
<gene>
    <name evidence="2" type="ORF">KME60_26470</name>
</gene>
<dbReference type="Proteomes" id="UP000729701">
    <property type="component" value="Unassembled WGS sequence"/>
</dbReference>
<name>A0A951QU48_9CYAN</name>
<keyword evidence="1" id="KW-1133">Transmembrane helix</keyword>
<evidence type="ECO:0000313" key="2">
    <source>
        <dbReference type="EMBL" id="MBW4670870.1"/>
    </source>
</evidence>
<organism evidence="2 3">
    <name type="scientific">Cyanomargarita calcarea GSE-NOS-MK-12-04C</name>
    <dbReference type="NCBI Taxonomy" id="2839659"/>
    <lineage>
        <taxon>Bacteria</taxon>
        <taxon>Bacillati</taxon>
        <taxon>Cyanobacteriota</taxon>
        <taxon>Cyanophyceae</taxon>
        <taxon>Nostocales</taxon>
        <taxon>Cyanomargaritaceae</taxon>
        <taxon>Cyanomargarita</taxon>
    </lineage>
</organism>
<accession>A0A951QU48</accession>
<proteinExistence type="predicted"/>
<evidence type="ECO:0000313" key="3">
    <source>
        <dbReference type="Proteomes" id="UP000729701"/>
    </source>
</evidence>
<keyword evidence="1" id="KW-0472">Membrane</keyword>
<protein>
    <submittedName>
        <fullName evidence="2">Uncharacterized protein</fullName>
    </submittedName>
</protein>
<sequence length="122" mass="13628">MAKKSEKDSEAPKDIRLAATTRIWGFTMGILAICVPLSIPLRSSLIPLAAIGGATAGTIAVWRSDEKKSRNKLLLIQEVELLEQRLANLETIVGRDDFDLQMKIKRLESNNRNGHTLDDRKM</sequence>
<dbReference type="EMBL" id="JAHHGZ010000036">
    <property type="protein sequence ID" value="MBW4670870.1"/>
    <property type="molecule type" value="Genomic_DNA"/>
</dbReference>
<feature type="transmembrane region" description="Helical" evidence="1">
    <location>
        <begin position="21"/>
        <end position="39"/>
    </location>
</feature>
<evidence type="ECO:0000256" key="1">
    <source>
        <dbReference type="SAM" id="Phobius"/>
    </source>
</evidence>
<comment type="caution">
    <text evidence="2">The sequence shown here is derived from an EMBL/GenBank/DDBJ whole genome shotgun (WGS) entry which is preliminary data.</text>
</comment>
<reference evidence="2" key="2">
    <citation type="journal article" date="2022" name="Microbiol. Resour. Announc.">
        <title>Metagenome Sequencing to Explore Phylogenomics of Terrestrial Cyanobacteria.</title>
        <authorList>
            <person name="Ward R.D."/>
            <person name="Stajich J.E."/>
            <person name="Johansen J.R."/>
            <person name="Huntemann M."/>
            <person name="Clum A."/>
            <person name="Foster B."/>
            <person name="Foster B."/>
            <person name="Roux S."/>
            <person name="Palaniappan K."/>
            <person name="Varghese N."/>
            <person name="Mukherjee S."/>
            <person name="Reddy T.B.K."/>
            <person name="Daum C."/>
            <person name="Copeland A."/>
            <person name="Chen I.A."/>
            <person name="Ivanova N.N."/>
            <person name="Kyrpides N.C."/>
            <person name="Shapiro N."/>
            <person name="Eloe-Fadrosh E.A."/>
            <person name="Pietrasiak N."/>
        </authorList>
    </citation>
    <scope>NUCLEOTIDE SEQUENCE</scope>
    <source>
        <strain evidence="2">GSE-NOS-MK-12-04C</strain>
    </source>
</reference>